<name>A0A380ZT26_9FLAO</name>
<dbReference type="AlphaFoldDB" id="A0A380ZT26"/>
<proteinExistence type="predicted"/>
<gene>
    <name evidence="1" type="ORF">NCTC11661_01392</name>
</gene>
<protein>
    <submittedName>
        <fullName evidence="1">Uncharacterized protein</fullName>
    </submittedName>
</protein>
<evidence type="ECO:0000313" key="2">
    <source>
        <dbReference type="Proteomes" id="UP000255515"/>
    </source>
</evidence>
<evidence type="ECO:0000313" key="1">
    <source>
        <dbReference type="EMBL" id="SUV52124.1"/>
    </source>
</evidence>
<sequence>MVRKIFLLFVIFIITNCIGTYSFKTDRNNEVLVNDFRDYSFQIRPSIEDLKKIDTTAYYIQIFPENYINEDLLKNPQIFIFHNDGFYKRESLKYFGNRDKYRNKNSIYYGGKYKIIGDEVFLESFGKYPGAKKWYKNITKGKILGDSLYFDEYTIFVKKYSIY</sequence>
<organism evidence="1 2">
    <name type="scientific">Bergeyella zoohelcum</name>
    <dbReference type="NCBI Taxonomy" id="1015"/>
    <lineage>
        <taxon>Bacteria</taxon>
        <taxon>Pseudomonadati</taxon>
        <taxon>Bacteroidota</taxon>
        <taxon>Flavobacteriia</taxon>
        <taxon>Flavobacteriales</taxon>
        <taxon>Weeksellaceae</taxon>
        <taxon>Bergeyella</taxon>
    </lineage>
</organism>
<dbReference type="RefSeq" id="WP_002686347.1">
    <property type="nucleotide sequence ID" value="NZ_JBHWND010000048.1"/>
</dbReference>
<dbReference type="EMBL" id="UFTJ01000003">
    <property type="protein sequence ID" value="SUV52124.1"/>
    <property type="molecule type" value="Genomic_DNA"/>
</dbReference>
<reference evidence="1 2" key="1">
    <citation type="submission" date="2018-06" db="EMBL/GenBank/DDBJ databases">
        <authorList>
            <consortium name="Pathogen Informatics"/>
            <person name="Doyle S."/>
        </authorList>
    </citation>
    <scope>NUCLEOTIDE SEQUENCE [LARGE SCALE GENOMIC DNA]</scope>
    <source>
        <strain evidence="1 2">NCTC11661</strain>
    </source>
</reference>
<accession>A0A380ZT26</accession>
<dbReference type="Proteomes" id="UP000255515">
    <property type="component" value="Unassembled WGS sequence"/>
</dbReference>